<dbReference type="PANTHER" id="PTHR33514:SF13">
    <property type="entry name" value="PROTEIN ABCI12, CHLOROPLASTIC"/>
    <property type="match status" value="1"/>
</dbReference>
<evidence type="ECO:0000256" key="4">
    <source>
        <dbReference type="ARBA" id="ARBA00022989"/>
    </source>
</evidence>
<proteinExistence type="inferred from homology"/>
<evidence type="ECO:0000256" key="6">
    <source>
        <dbReference type="SAM" id="Phobius"/>
    </source>
</evidence>
<evidence type="ECO:0000256" key="5">
    <source>
        <dbReference type="ARBA" id="ARBA00023136"/>
    </source>
</evidence>
<reference evidence="7 8" key="1">
    <citation type="submission" date="2016-11" db="EMBL/GenBank/DDBJ databases">
        <authorList>
            <person name="Jaros S."/>
            <person name="Januszkiewicz K."/>
            <person name="Wedrychowicz H."/>
        </authorList>
    </citation>
    <scope>NUCLEOTIDE SEQUENCE [LARGE SCALE GENOMIC DNA]</scope>
    <source>
        <strain evidence="7 8">DSM 29589</strain>
    </source>
</reference>
<feature type="transmembrane region" description="Helical" evidence="6">
    <location>
        <begin position="63"/>
        <end position="82"/>
    </location>
</feature>
<keyword evidence="3 6" id="KW-0812">Transmembrane</keyword>
<keyword evidence="8" id="KW-1185">Reference proteome</keyword>
<dbReference type="RefSeq" id="WP_073035421.1">
    <property type="nucleotide sequence ID" value="NZ_BMLR01000009.1"/>
</dbReference>
<feature type="transmembrane region" description="Helical" evidence="6">
    <location>
        <begin position="129"/>
        <end position="147"/>
    </location>
</feature>
<comment type="subcellular location">
    <subcellularLocation>
        <location evidence="1">Membrane</location>
        <topology evidence="1">Multi-pass membrane protein</topology>
    </subcellularLocation>
</comment>
<dbReference type="Pfam" id="PF02361">
    <property type="entry name" value="CbiQ"/>
    <property type="match status" value="1"/>
</dbReference>
<dbReference type="CDD" id="cd16914">
    <property type="entry name" value="EcfT"/>
    <property type="match status" value="1"/>
</dbReference>
<organism evidence="7 8">
    <name type="scientific">Roseovarius pacificus</name>
    <dbReference type="NCBI Taxonomy" id="337701"/>
    <lineage>
        <taxon>Bacteria</taxon>
        <taxon>Pseudomonadati</taxon>
        <taxon>Pseudomonadota</taxon>
        <taxon>Alphaproteobacteria</taxon>
        <taxon>Rhodobacterales</taxon>
        <taxon>Roseobacteraceae</taxon>
        <taxon>Roseovarius</taxon>
    </lineage>
</organism>
<protein>
    <submittedName>
        <fullName evidence="7">Biotin transport system permease protein</fullName>
    </submittedName>
</protein>
<dbReference type="STRING" id="337701.SAMN05444398_108126"/>
<dbReference type="GO" id="GO:0005886">
    <property type="term" value="C:plasma membrane"/>
    <property type="evidence" value="ECO:0007669"/>
    <property type="project" value="UniProtKB-ARBA"/>
</dbReference>
<evidence type="ECO:0000256" key="3">
    <source>
        <dbReference type="ARBA" id="ARBA00022692"/>
    </source>
</evidence>
<dbReference type="OrthoDB" id="5868344at2"/>
<dbReference type="InterPro" id="IPR003339">
    <property type="entry name" value="ABC/ECF_trnsptr_transmembrane"/>
</dbReference>
<gene>
    <name evidence="7" type="ORF">SAMN05444398_108126</name>
</gene>
<keyword evidence="5 6" id="KW-0472">Membrane</keyword>
<sequence length="204" mass="22247">MLTLTSDIRTPYHRLRAGVKLAALCVATVALFWLDSVPGMAAGLTAVAALYLVPGWRFLREGIALLKPVWFFVALVVVWHAVMGQTMAGLIIALRLIAAVALANLVTMTTRFDDLTDVVMWLLTPLRKLGANTAPLGFAIVLVVRFIPVLMDKAHKLIDAWRARSARRVGWQIALPITLIAIDDAEHVAEALRARGGLTPPQDP</sequence>
<dbReference type="Proteomes" id="UP000183974">
    <property type="component" value="Unassembled WGS sequence"/>
</dbReference>
<keyword evidence="4 6" id="KW-1133">Transmembrane helix</keyword>
<dbReference type="EMBL" id="FRBR01000008">
    <property type="protein sequence ID" value="SHM00262.1"/>
    <property type="molecule type" value="Genomic_DNA"/>
</dbReference>
<dbReference type="AlphaFoldDB" id="A0A1M7F857"/>
<evidence type="ECO:0000256" key="1">
    <source>
        <dbReference type="ARBA" id="ARBA00004141"/>
    </source>
</evidence>
<evidence type="ECO:0000256" key="2">
    <source>
        <dbReference type="ARBA" id="ARBA00008564"/>
    </source>
</evidence>
<dbReference type="PANTHER" id="PTHR33514">
    <property type="entry name" value="PROTEIN ABCI12, CHLOROPLASTIC"/>
    <property type="match status" value="1"/>
</dbReference>
<comment type="similarity">
    <text evidence="2">Belongs to the CbiQ family.</text>
</comment>
<evidence type="ECO:0000313" key="7">
    <source>
        <dbReference type="EMBL" id="SHM00262.1"/>
    </source>
</evidence>
<feature type="transmembrane region" description="Helical" evidence="6">
    <location>
        <begin position="21"/>
        <end position="51"/>
    </location>
</feature>
<name>A0A1M7F857_9RHOB</name>
<accession>A0A1M7F857</accession>
<feature type="transmembrane region" description="Helical" evidence="6">
    <location>
        <begin position="89"/>
        <end position="109"/>
    </location>
</feature>
<evidence type="ECO:0000313" key="8">
    <source>
        <dbReference type="Proteomes" id="UP000183974"/>
    </source>
</evidence>